<organism evidence="1 2">
    <name type="scientific">Melipona bicolor</name>
    <dbReference type="NCBI Taxonomy" id="60889"/>
    <lineage>
        <taxon>Eukaryota</taxon>
        <taxon>Metazoa</taxon>
        <taxon>Ecdysozoa</taxon>
        <taxon>Arthropoda</taxon>
        <taxon>Hexapoda</taxon>
        <taxon>Insecta</taxon>
        <taxon>Pterygota</taxon>
        <taxon>Neoptera</taxon>
        <taxon>Endopterygota</taxon>
        <taxon>Hymenoptera</taxon>
        <taxon>Apocrita</taxon>
        <taxon>Aculeata</taxon>
        <taxon>Apoidea</taxon>
        <taxon>Anthophila</taxon>
        <taxon>Apidae</taxon>
        <taxon>Melipona</taxon>
    </lineage>
</organism>
<protein>
    <submittedName>
        <fullName evidence="1">Uncharacterized protein</fullName>
    </submittedName>
</protein>
<dbReference type="AlphaFoldDB" id="A0AA40KI50"/>
<reference evidence="1" key="1">
    <citation type="submission" date="2021-10" db="EMBL/GenBank/DDBJ databases">
        <title>Melipona bicolor Genome sequencing and assembly.</title>
        <authorList>
            <person name="Araujo N.S."/>
            <person name="Arias M.C."/>
        </authorList>
    </citation>
    <scope>NUCLEOTIDE SEQUENCE</scope>
    <source>
        <strain evidence="1">USP_2M_L1-L4_2017</strain>
        <tissue evidence="1">Whole body</tissue>
    </source>
</reference>
<evidence type="ECO:0000313" key="2">
    <source>
        <dbReference type="Proteomes" id="UP001177670"/>
    </source>
</evidence>
<evidence type="ECO:0000313" key="1">
    <source>
        <dbReference type="EMBL" id="KAK1120978.1"/>
    </source>
</evidence>
<accession>A0AA40KI50</accession>
<name>A0AA40KI50_9HYME</name>
<proteinExistence type="predicted"/>
<comment type="caution">
    <text evidence="1">The sequence shown here is derived from an EMBL/GenBank/DDBJ whole genome shotgun (WGS) entry which is preliminary data.</text>
</comment>
<gene>
    <name evidence="1" type="ORF">K0M31_010762</name>
</gene>
<keyword evidence="2" id="KW-1185">Reference proteome</keyword>
<sequence>MRRLRRLQLRFYSLARACPEDDDSFAGANSNVHSACRTARETESSIYSTEDRYLSLCNPLKFCGGADGESWQVLVEEPTGEDKHTLRSFATAASSPSLLLSFVVPFLRFVAPRPLIVAELHNGCIIFAFDLKHPALDLSIPPLELPGIVSSIRGSIKN</sequence>
<dbReference type="Proteomes" id="UP001177670">
    <property type="component" value="Unassembled WGS sequence"/>
</dbReference>
<dbReference type="EMBL" id="JAHYIQ010000028">
    <property type="protein sequence ID" value="KAK1120978.1"/>
    <property type="molecule type" value="Genomic_DNA"/>
</dbReference>